<sequence>MTTSLFIPDTCFDKTMIYQELKNFKVKTTHVATTHAKIIAEDFATQHKNIHVIYHDSGRKVMRLYAAIKAAENSIFFYNGNEPTESDPQDGYRTSRALANARNREKNIIIFPYKNKAIEIHQEQDHVTLNFQLRLKNIDKIKEIYLSQEELSDLITRLQSFQTPEKKKTNL</sequence>
<dbReference type="EMBL" id="CACVAP010000001">
    <property type="protein sequence ID" value="CAA6798351.1"/>
    <property type="molecule type" value="Genomic_DNA"/>
</dbReference>
<organism evidence="1">
    <name type="scientific">uncultured Sulfurovum sp</name>
    <dbReference type="NCBI Taxonomy" id="269237"/>
    <lineage>
        <taxon>Bacteria</taxon>
        <taxon>Pseudomonadati</taxon>
        <taxon>Campylobacterota</taxon>
        <taxon>Epsilonproteobacteria</taxon>
        <taxon>Campylobacterales</taxon>
        <taxon>Sulfurovaceae</taxon>
        <taxon>Sulfurovum</taxon>
        <taxon>environmental samples</taxon>
    </lineage>
</organism>
<name>A0A6S6S6N4_9BACT</name>
<evidence type="ECO:0000313" key="1">
    <source>
        <dbReference type="EMBL" id="CAA6798351.1"/>
    </source>
</evidence>
<reference evidence="1" key="1">
    <citation type="submission" date="2020-01" db="EMBL/GenBank/DDBJ databases">
        <authorList>
            <person name="Meier V. D."/>
            <person name="Meier V D."/>
        </authorList>
    </citation>
    <scope>NUCLEOTIDE SEQUENCE</scope>
    <source>
        <strain evidence="1">HLG_WM_MAG_06</strain>
    </source>
</reference>
<accession>A0A6S6S6N4</accession>
<gene>
    <name evidence="1" type="ORF">HELGO_WM27631</name>
</gene>
<protein>
    <submittedName>
        <fullName evidence="1">Uncharacterized protein</fullName>
    </submittedName>
</protein>
<dbReference type="AlphaFoldDB" id="A0A6S6S6N4"/>
<proteinExistence type="predicted"/>